<dbReference type="GO" id="GO:0000156">
    <property type="term" value="F:phosphorelay response regulator activity"/>
    <property type="evidence" value="ECO:0007669"/>
    <property type="project" value="TreeGrafter"/>
</dbReference>
<keyword evidence="5" id="KW-1185">Reference proteome</keyword>
<dbReference type="KEGG" id="plei:Q9312_18190"/>
<dbReference type="InterPro" id="IPR039420">
    <property type="entry name" value="WalR-like"/>
</dbReference>
<dbReference type="Pfam" id="PF00072">
    <property type="entry name" value="Response_reg"/>
    <property type="match status" value="1"/>
</dbReference>
<proteinExistence type="predicted"/>
<dbReference type="EMBL" id="CP133548">
    <property type="protein sequence ID" value="WMS87140.1"/>
    <property type="molecule type" value="Genomic_DNA"/>
</dbReference>
<dbReference type="GO" id="GO:0000976">
    <property type="term" value="F:transcription cis-regulatory region binding"/>
    <property type="evidence" value="ECO:0007669"/>
    <property type="project" value="TreeGrafter"/>
</dbReference>
<dbReference type="PANTHER" id="PTHR48111:SF54">
    <property type="entry name" value="STAGE 0 SPORULATION PROTEIN A HOMOLOG"/>
    <property type="match status" value="1"/>
</dbReference>
<evidence type="ECO:0000259" key="3">
    <source>
        <dbReference type="PROSITE" id="PS50110"/>
    </source>
</evidence>
<reference evidence="4 5" key="1">
    <citation type="submission" date="2023-08" db="EMBL/GenBank/DDBJ databases">
        <title>Pleionea litopenaei sp. nov., isolated from stomach of juvenile Litopenaeus vannamei.</title>
        <authorList>
            <person name="Rho A.M."/>
            <person name="Hwang C.Y."/>
        </authorList>
    </citation>
    <scope>NUCLEOTIDE SEQUENCE [LARGE SCALE GENOMIC DNA]</scope>
    <source>
        <strain evidence="4 5">HL-JVS1</strain>
    </source>
</reference>
<dbReference type="InterPro" id="IPR036388">
    <property type="entry name" value="WH-like_DNA-bd_sf"/>
</dbReference>
<dbReference type="SUPFAM" id="SSF52172">
    <property type="entry name" value="CheY-like"/>
    <property type="match status" value="1"/>
</dbReference>
<dbReference type="InterPro" id="IPR001789">
    <property type="entry name" value="Sig_transdc_resp-reg_receiver"/>
</dbReference>
<keyword evidence="2" id="KW-0597">Phosphoprotein</keyword>
<dbReference type="InterPro" id="IPR011006">
    <property type="entry name" value="CheY-like_superfamily"/>
</dbReference>
<evidence type="ECO:0000313" key="4">
    <source>
        <dbReference type="EMBL" id="WMS87140.1"/>
    </source>
</evidence>
<dbReference type="GO" id="GO:0032993">
    <property type="term" value="C:protein-DNA complex"/>
    <property type="evidence" value="ECO:0007669"/>
    <property type="project" value="TreeGrafter"/>
</dbReference>
<feature type="modified residue" description="4-aspartylphosphate" evidence="2">
    <location>
        <position position="64"/>
    </location>
</feature>
<protein>
    <submittedName>
        <fullName evidence="4">Response regulator</fullName>
    </submittedName>
</protein>
<dbReference type="CDD" id="cd00156">
    <property type="entry name" value="REC"/>
    <property type="match status" value="1"/>
</dbReference>
<dbReference type="PROSITE" id="PS50110">
    <property type="entry name" value="RESPONSE_REGULATORY"/>
    <property type="match status" value="1"/>
</dbReference>
<dbReference type="AlphaFoldDB" id="A0AA51RTB5"/>
<dbReference type="Proteomes" id="UP001239782">
    <property type="component" value="Chromosome"/>
</dbReference>
<gene>
    <name evidence="4" type="ORF">Q9312_18190</name>
</gene>
<dbReference type="Gene3D" id="3.40.50.2300">
    <property type="match status" value="1"/>
</dbReference>
<sequence length="268" mass="30726">MTEIFWVEDQTHWVERLLQTLKTANLSDLTEHFEGNHVEVYRFVEAASQAIRTKKRAPDVAILDANMNGNDDAGFSIAKQLKQKWPDLPIIYLSEHSGTGIEQRAIEQAVAQDFIAKHQHNVEQVLCWRLKAVLRQKLMVSDERDLQQDTLSSGALTIDLLQWHCYWHGVKLMNPSNPKRPLAPTPRKILKVLVEREPRPVTTDQMAEALGQDELSYASYRQHIKTLRHSFEQAAAEAKQESFLDLCQKELGLVTVGDLRAYCWRSSV</sequence>
<evidence type="ECO:0000256" key="2">
    <source>
        <dbReference type="PROSITE-ProRule" id="PRU00169"/>
    </source>
</evidence>
<dbReference type="RefSeq" id="WP_309202279.1">
    <property type="nucleotide sequence ID" value="NZ_CP133548.1"/>
</dbReference>
<dbReference type="Gene3D" id="1.10.10.10">
    <property type="entry name" value="Winged helix-like DNA-binding domain superfamily/Winged helix DNA-binding domain"/>
    <property type="match status" value="1"/>
</dbReference>
<organism evidence="4 5">
    <name type="scientific">Pleionea litopenaei</name>
    <dbReference type="NCBI Taxonomy" id="3070815"/>
    <lineage>
        <taxon>Bacteria</taxon>
        <taxon>Pseudomonadati</taxon>
        <taxon>Pseudomonadota</taxon>
        <taxon>Gammaproteobacteria</taxon>
        <taxon>Oceanospirillales</taxon>
        <taxon>Pleioneaceae</taxon>
        <taxon>Pleionea</taxon>
    </lineage>
</organism>
<name>A0AA51RTB5_9GAMM</name>
<feature type="domain" description="Response regulatory" evidence="3">
    <location>
        <begin position="3"/>
        <end position="132"/>
    </location>
</feature>
<accession>A0AA51RTB5</accession>
<dbReference type="GO" id="GO:0005829">
    <property type="term" value="C:cytosol"/>
    <property type="evidence" value="ECO:0007669"/>
    <property type="project" value="TreeGrafter"/>
</dbReference>
<evidence type="ECO:0000256" key="1">
    <source>
        <dbReference type="ARBA" id="ARBA00023125"/>
    </source>
</evidence>
<dbReference type="GO" id="GO:0006355">
    <property type="term" value="P:regulation of DNA-templated transcription"/>
    <property type="evidence" value="ECO:0007669"/>
    <property type="project" value="InterPro"/>
</dbReference>
<dbReference type="PANTHER" id="PTHR48111">
    <property type="entry name" value="REGULATOR OF RPOS"/>
    <property type="match status" value="1"/>
</dbReference>
<dbReference type="InterPro" id="IPR016032">
    <property type="entry name" value="Sig_transdc_resp-reg_C-effctor"/>
</dbReference>
<evidence type="ECO:0000313" key="5">
    <source>
        <dbReference type="Proteomes" id="UP001239782"/>
    </source>
</evidence>
<keyword evidence="1" id="KW-0238">DNA-binding</keyword>
<dbReference type="SUPFAM" id="SSF46894">
    <property type="entry name" value="C-terminal effector domain of the bipartite response regulators"/>
    <property type="match status" value="1"/>
</dbReference>